<accession>A0A395S3U0</accession>
<dbReference type="EMBL" id="PXOF01000086">
    <property type="protein sequence ID" value="RGP67076.1"/>
    <property type="molecule type" value="Genomic_DNA"/>
</dbReference>
<name>A0A395S3U0_FUSSP</name>
<reference evidence="2 3" key="1">
    <citation type="journal article" date="2018" name="PLoS Pathog.">
        <title>Evolution of structural diversity of trichothecenes, a family of toxins produced by plant pathogenic and entomopathogenic fungi.</title>
        <authorList>
            <person name="Proctor R.H."/>
            <person name="McCormick S.P."/>
            <person name="Kim H.S."/>
            <person name="Cardoza R.E."/>
            <person name="Stanley A.M."/>
            <person name="Lindo L."/>
            <person name="Kelly A."/>
            <person name="Brown D.W."/>
            <person name="Lee T."/>
            <person name="Vaughan M.M."/>
            <person name="Alexander N.J."/>
            <person name="Busman M."/>
            <person name="Gutierrez S."/>
        </authorList>
    </citation>
    <scope>NUCLEOTIDE SEQUENCE [LARGE SCALE GENOMIC DNA]</scope>
    <source>
        <strain evidence="2 3">NRRL 3299</strain>
    </source>
</reference>
<feature type="compositionally biased region" description="Basic and acidic residues" evidence="1">
    <location>
        <begin position="244"/>
        <end position="253"/>
    </location>
</feature>
<gene>
    <name evidence="2" type="ORF">FSPOR_6132</name>
</gene>
<protein>
    <submittedName>
        <fullName evidence="2">Uncharacterized protein</fullName>
    </submittedName>
</protein>
<organism evidence="2 3">
    <name type="scientific">Fusarium sporotrichioides</name>
    <dbReference type="NCBI Taxonomy" id="5514"/>
    <lineage>
        <taxon>Eukaryota</taxon>
        <taxon>Fungi</taxon>
        <taxon>Dikarya</taxon>
        <taxon>Ascomycota</taxon>
        <taxon>Pezizomycotina</taxon>
        <taxon>Sordariomycetes</taxon>
        <taxon>Hypocreomycetidae</taxon>
        <taxon>Hypocreales</taxon>
        <taxon>Nectriaceae</taxon>
        <taxon>Fusarium</taxon>
    </lineage>
</organism>
<feature type="region of interest" description="Disordered" evidence="1">
    <location>
        <begin position="244"/>
        <end position="265"/>
    </location>
</feature>
<proteinExistence type="predicted"/>
<evidence type="ECO:0000313" key="3">
    <source>
        <dbReference type="Proteomes" id="UP000266152"/>
    </source>
</evidence>
<evidence type="ECO:0000313" key="2">
    <source>
        <dbReference type="EMBL" id="RGP67076.1"/>
    </source>
</evidence>
<dbReference type="AlphaFoldDB" id="A0A395S3U0"/>
<evidence type="ECO:0000256" key="1">
    <source>
        <dbReference type="SAM" id="MobiDB-lite"/>
    </source>
</evidence>
<comment type="caution">
    <text evidence="2">The sequence shown here is derived from an EMBL/GenBank/DDBJ whole genome shotgun (WGS) entry which is preliminary data.</text>
</comment>
<sequence length="296" mass="31190">MPTSTEFFGYPLTNLGPLTTTYEPPASCTAATTDHIYYANASDFNTQYGPVSCGPEKMSDCYPSGSDYDKINSENLKNGGHPAIDYFSPGVVCPKGWTTAGVFAQGDEGTKDGIFTKGASIPDDQLGPEDIWGGILEPGETVALCCPSGWTADAWGGDCASSIQPFESGTYSEYCQRMMPLSAFGSAYTVGTSVLSDPVLSLHTYPVTESTVPFKTGAGYWPTDLGEVAIIRKFHPVAMIHKEEDVKEAKETESGGSGDSEDADDDNAASAIIGARFAPVVAVVVSMLVGGGMLLF</sequence>
<keyword evidence="3" id="KW-1185">Reference proteome</keyword>
<dbReference type="Proteomes" id="UP000266152">
    <property type="component" value="Unassembled WGS sequence"/>
</dbReference>